<protein>
    <submittedName>
        <fullName evidence="2">Uncharacterized protein</fullName>
    </submittedName>
</protein>
<feature type="compositionally biased region" description="Basic and acidic residues" evidence="1">
    <location>
        <begin position="1"/>
        <end position="24"/>
    </location>
</feature>
<reference evidence="2 3" key="1">
    <citation type="submission" date="2020-02" db="EMBL/GenBank/DDBJ databases">
        <authorList>
            <person name="Ferguson B K."/>
        </authorList>
    </citation>
    <scope>NUCLEOTIDE SEQUENCE [LARGE SCALE GENOMIC DNA]</scope>
</reference>
<organism evidence="2 3">
    <name type="scientific">Trichogramma brassicae</name>
    <dbReference type="NCBI Taxonomy" id="86971"/>
    <lineage>
        <taxon>Eukaryota</taxon>
        <taxon>Metazoa</taxon>
        <taxon>Ecdysozoa</taxon>
        <taxon>Arthropoda</taxon>
        <taxon>Hexapoda</taxon>
        <taxon>Insecta</taxon>
        <taxon>Pterygota</taxon>
        <taxon>Neoptera</taxon>
        <taxon>Endopterygota</taxon>
        <taxon>Hymenoptera</taxon>
        <taxon>Apocrita</taxon>
        <taxon>Proctotrupomorpha</taxon>
        <taxon>Chalcidoidea</taxon>
        <taxon>Trichogrammatidae</taxon>
        <taxon>Trichogramma</taxon>
    </lineage>
</organism>
<sequence length="54" mass="6272">MEKITRERPRERPESSGDRVERSGTRRRCTGASSSLYVKNPVTQQRQRNSPINI</sequence>
<name>A0A6H5IPU3_9HYME</name>
<gene>
    <name evidence="2" type="ORF">TBRA_LOCUS10600</name>
</gene>
<feature type="region of interest" description="Disordered" evidence="1">
    <location>
        <begin position="1"/>
        <end position="54"/>
    </location>
</feature>
<evidence type="ECO:0000313" key="3">
    <source>
        <dbReference type="Proteomes" id="UP000479190"/>
    </source>
</evidence>
<dbReference type="EMBL" id="CADCXV010000928">
    <property type="protein sequence ID" value="CAB0038833.1"/>
    <property type="molecule type" value="Genomic_DNA"/>
</dbReference>
<evidence type="ECO:0000256" key="1">
    <source>
        <dbReference type="SAM" id="MobiDB-lite"/>
    </source>
</evidence>
<proteinExistence type="predicted"/>
<dbReference type="AlphaFoldDB" id="A0A6H5IPU3"/>
<accession>A0A6H5IPU3</accession>
<feature type="non-terminal residue" evidence="2">
    <location>
        <position position="1"/>
    </location>
</feature>
<dbReference type="Proteomes" id="UP000479190">
    <property type="component" value="Unassembled WGS sequence"/>
</dbReference>
<feature type="compositionally biased region" description="Polar residues" evidence="1">
    <location>
        <begin position="31"/>
        <end position="54"/>
    </location>
</feature>
<keyword evidence="3" id="KW-1185">Reference proteome</keyword>
<feature type="non-terminal residue" evidence="2">
    <location>
        <position position="54"/>
    </location>
</feature>
<evidence type="ECO:0000313" key="2">
    <source>
        <dbReference type="EMBL" id="CAB0038833.1"/>
    </source>
</evidence>